<organism evidence="2">
    <name type="scientific">Xenopus tropicalis</name>
    <name type="common">Western clawed frog</name>
    <name type="synonym">Silurana tropicalis</name>
    <dbReference type="NCBI Taxonomy" id="8364"/>
    <lineage>
        <taxon>Eukaryota</taxon>
        <taxon>Metazoa</taxon>
        <taxon>Chordata</taxon>
        <taxon>Craniata</taxon>
        <taxon>Vertebrata</taxon>
        <taxon>Euteleostomi</taxon>
        <taxon>Amphibia</taxon>
        <taxon>Batrachia</taxon>
        <taxon>Anura</taxon>
        <taxon>Pipoidea</taxon>
        <taxon>Pipidae</taxon>
        <taxon>Xenopodinae</taxon>
        <taxon>Xenopus</taxon>
        <taxon>Silurana</taxon>
    </lineage>
</organism>
<dbReference type="PANTHER" id="PTHR47299:SF1">
    <property type="entry name" value="PROTEIN FAM166A"/>
    <property type="match status" value="1"/>
</dbReference>
<dbReference type="PANTHER" id="PTHR47299">
    <property type="entry name" value="PROTEIN FAM166A"/>
    <property type="match status" value="1"/>
</dbReference>
<accession>A0A803JT59</accession>
<name>A0A803JT59_XENTR</name>
<reference evidence="2" key="1">
    <citation type="journal article" date="2010" name="Science">
        <title>The genome of the Western clawed frog Xenopus tropicalis.</title>
        <authorList>
            <person name="Hellsten U."/>
            <person name="Harland R.M."/>
            <person name="Gilchrist M.J."/>
            <person name="Hendrix D."/>
            <person name="Jurka J."/>
            <person name="Kapitonov V."/>
            <person name="Ovcharenko I."/>
            <person name="Putnam N.H."/>
            <person name="Shu S."/>
            <person name="Taher L."/>
            <person name="Blitz I.L."/>
            <person name="Blumberg B."/>
            <person name="Dichmann D.S."/>
            <person name="Dubchak I."/>
            <person name="Amaya E."/>
            <person name="Detter J.C."/>
            <person name="Fletcher R."/>
            <person name="Gerhard D.S."/>
            <person name="Goodstein D."/>
            <person name="Graves T."/>
            <person name="Grigoriev I.V."/>
            <person name="Grimwood J."/>
            <person name="Kawashima T."/>
            <person name="Lindquist E."/>
            <person name="Lucas S.M."/>
            <person name="Mead P.E."/>
            <person name="Mitros T."/>
            <person name="Ogino H."/>
            <person name="Ohta Y."/>
            <person name="Poliakov A.V."/>
            <person name="Pollet N."/>
            <person name="Robert J."/>
            <person name="Salamov A."/>
            <person name="Sater A.K."/>
            <person name="Schmutz J."/>
            <person name="Terry A."/>
            <person name="Vize P.D."/>
            <person name="Warren W.C."/>
            <person name="Wells D."/>
            <person name="Wills A."/>
            <person name="Wilson R.K."/>
            <person name="Zimmerman L.B."/>
            <person name="Zorn A.M."/>
            <person name="Grainger R."/>
            <person name="Grammer T."/>
            <person name="Khokha M.K."/>
            <person name="Richardson P.M."/>
            <person name="Rokhsar D.S."/>
        </authorList>
    </citation>
    <scope>NUCLEOTIDE SEQUENCE [LARGE SCALE GENOMIC DNA]</scope>
    <source>
        <strain evidence="2">Nigerian</strain>
    </source>
</reference>
<evidence type="ECO:0000313" key="2">
    <source>
        <dbReference type="Ensembl" id="ENSXETP00000111185"/>
    </source>
</evidence>
<dbReference type="Ensembl" id="ENSXETT00000117962">
    <property type="protein sequence ID" value="ENSXETP00000111185"/>
    <property type="gene ID" value="ENSXETG00000043525"/>
</dbReference>
<dbReference type="InterPro" id="IPR052683">
    <property type="entry name" value="CIMIP2A"/>
</dbReference>
<proteinExistence type="predicted"/>
<feature type="region of interest" description="Disordered" evidence="1">
    <location>
        <begin position="37"/>
        <end position="79"/>
    </location>
</feature>
<dbReference type="AlphaFoldDB" id="A0A803JT59"/>
<protein>
    <submittedName>
        <fullName evidence="2">Protein FAM166A-like</fullName>
    </submittedName>
</protein>
<gene>
    <name evidence="2" type="primary">LOC116406623</name>
</gene>
<evidence type="ECO:0000256" key="1">
    <source>
        <dbReference type="SAM" id="MobiDB-lite"/>
    </source>
</evidence>
<sequence>MAPSGTGPVTDCAWVLTGAWLPGYSGLSPQFHYQPGECMGTLPPDPSVQRNPASSLPHPTDPPREGHLTLSGQTVPPWPNRGAGNSVTFAKDNKGPAGSQEELIGQQLDNKELTHQSIHPGTRDGIAQVPDWYQQNPGPVPLHQTFSATYRKRPPIESPTSLQRKAITGYTGYIPRSAWSIGVGYRPRVQQCMDEFDHGQVLRCVTGREGRWKPCYWPQAHIYSPMGVLPNYTGFIPGSRDCFGETLGNTSRHLYHHCHAREPKPTCTKNAFNERNVLYNW</sequence>
<reference evidence="2" key="2">
    <citation type="submission" date="2021-03" db="UniProtKB">
        <authorList>
            <consortium name="Ensembl"/>
        </authorList>
    </citation>
    <scope>IDENTIFICATION</scope>
</reference>